<dbReference type="GO" id="GO:0035591">
    <property type="term" value="F:signaling adaptor activity"/>
    <property type="evidence" value="ECO:0007669"/>
    <property type="project" value="TreeGrafter"/>
</dbReference>
<dbReference type="FunFam" id="2.30.30.40:FF:000061">
    <property type="entry name" value="Cytoplasmic protein"/>
    <property type="match status" value="1"/>
</dbReference>
<feature type="compositionally biased region" description="Basic and acidic residues" evidence="6">
    <location>
        <begin position="316"/>
        <end position="342"/>
    </location>
</feature>
<evidence type="ECO:0000256" key="6">
    <source>
        <dbReference type="SAM" id="MobiDB-lite"/>
    </source>
</evidence>
<keyword evidence="3 4" id="KW-0727">SH2 domain</keyword>
<dbReference type="PRINTS" id="PR00499">
    <property type="entry name" value="P67PHOX"/>
</dbReference>
<dbReference type="PANTHER" id="PTHR19969">
    <property type="entry name" value="SH2-SH3 ADAPTOR PROTEIN-RELATED"/>
    <property type="match status" value="1"/>
</dbReference>
<reference evidence="9" key="1">
    <citation type="submission" date="2020-11" db="EMBL/GenBank/DDBJ databases">
        <authorList>
            <person name="Tran Van P."/>
        </authorList>
    </citation>
    <scope>NUCLEOTIDE SEQUENCE</scope>
</reference>
<dbReference type="CDD" id="cd11765">
    <property type="entry name" value="SH3_Nck_1"/>
    <property type="match status" value="1"/>
</dbReference>
<evidence type="ECO:0000256" key="2">
    <source>
        <dbReference type="ARBA" id="ARBA00022553"/>
    </source>
</evidence>
<dbReference type="InterPro" id="IPR036028">
    <property type="entry name" value="SH3-like_dom_sf"/>
</dbReference>
<evidence type="ECO:0000256" key="5">
    <source>
        <dbReference type="PROSITE-ProRule" id="PRU00192"/>
    </source>
</evidence>
<dbReference type="GO" id="GO:0009653">
    <property type="term" value="P:anatomical structure morphogenesis"/>
    <property type="evidence" value="ECO:0007669"/>
    <property type="project" value="UniProtKB-ARBA"/>
</dbReference>
<sequence>MGEMLEARSLRVDREPPGKFVVRPPPHHMAAMRHGKTSQDDVCYVVAKYDYAAQGAQELDLRKNERYLLLDDSKHWWRVQNSRNQAGYVPSNYVKKEKPSLFDSIKKKVKKGSGSKTLPSSNSPSRAVESPTMGRRLPADPAEAIGTAIVKYNYQAQQVDELSLVKGTRILILEKSNDGWWRGQSGSAAGWFPSNYTQVKFKSVLSLPCPDHVPCLPKGGMGQRTSDNHLEEGDADDTLHTYAMAENVLDIVVALYSFSSNNDQELSFEKGDRLEILDRPPSDPEWYKARNGQGQIGLVPRNYLQELSEYLTQPYRNRDGGGERQDSLDRRPDGPGVRGIERPHLMGKPWYYGNITRAQCDTLLNQHGHDGDFLIRDSETNVGDYSVSLKAPGRNKHFRVHVEGALYCIGQRKFHTLDQLVDHYQRAPIYTNKQGEKLYLVRSLPKSTNNSC</sequence>
<dbReference type="Gene3D" id="3.30.505.10">
    <property type="entry name" value="SH2 domain"/>
    <property type="match status" value="1"/>
</dbReference>
<keyword evidence="2" id="KW-0597">Phosphoprotein</keyword>
<dbReference type="FunFam" id="3.30.505.10:FF:000027">
    <property type="entry name" value="Cytoplasmic protein nck1"/>
    <property type="match status" value="1"/>
</dbReference>
<feature type="region of interest" description="Disordered" evidence="6">
    <location>
        <begin position="108"/>
        <end position="137"/>
    </location>
</feature>
<proteinExistence type="predicted"/>
<dbReference type="CDD" id="cd09943">
    <property type="entry name" value="SH2_Nck_family"/>
    <property type="match status" value="1"/>
</dbReference>
<evidence type="ECO:0000256" key="4">
    <source>
        <dbReference type="PROSITE-ProRule" id="PRU00191"/>
    </source>
</evidence>
<feature type="domain" description="SH3" evidence="8">
    <location>
        <begin position="143"/>
        <end position="202"/>
    </location>
</feature>
<dbReference type="InterPro" id="IPR036860">
    <property type="entry name" value="SH2_dom_sf"/>
</dbReference>
<dbReference type="FunFam" id="2.30.30.40:FF:000110">
    <property type="entry name" value="Cytoplasmic protein"/>
    <property type="match status" value="1"/>
</dbReference>
<feature type="domain" description="SH3" evidence="8">
    <location>
        <begin position="40"/>
        <end position="99"/>
    </location>
</feature>
<feature type="domain" description="SH3" evidence="8">
    <location>
        <begin position="247"/>
        <end position="309"/>
    </location>
</feature>
<dbReference type="PRINTS" id="PR00401">
    <property type="entry name" value="SH2DOMAIN"/>
</dbReference>
<evidence type="ECO:0000256" key="3">
    <source>
        <dbReference type="ARBA" id="ARBA00022999"/>
    </source>
</evidence>
<dbReference type="EMBL" id="OE839744">
    <property type="protein sequence ID" value="CAD7588445.1"/>
    <property type="molecule type" value="Genomic_DNA"/>
</dbReference>
<gene>
    <name evidence="9" type="ORF">TGEB3V08_LOCUS2515</name>
</gene>
<keyword evidence="1 5" id="KW-0728">SH3 domain</keyword>
<feature type="region of interest" description="Disordered" evidence="6">
    <location>
        <begin position="312"/>
        <end position="342"/>
    </location>
</feature>
<dbReference type="InterPro" id="IPR000980">
    <property type="entry name" value="SH2"/>
</dbReference>
<evidence type="ECO:0000259" key="8">
    <source>
        <dbReference type="PROSITE" id="PS50002"/>
    </source>
</evidence>
<dbReference type="PANTHER" id="PTHR19969:SF14">
    <property type="entry name" value="DREADLOCKS, ISOFORM B"/>
    <property type="match status" value="1"/>
</dbReference>
<dbReference type="GO" id="GO:0016477">
    <property type="term" value="P:cell migration"/>
    <property type="evidence" value="ECO:0007669"/>
    <property type="project" value="TreeGrafter"/>
</dbReference>
<evidence type="ECO:0000259" key="7">
    <source>
        <dbReference type="PROSITE" id="PS50001"/>
    </source>
</evidence>
<dbReference type="PROSITE" id="PS50002">
    <property type="entry name" value="SH3"/>
    <property type="match status" value="3"/>
</dbReference>
<dbReference type="GO" id="GO:0030971">
    <property type="term" value="F:receptor tyrosine kinase binding"/>
    <property type="evidence" value="ECO:0007669"/>
    <property type="project" value="TreeGrafter"/>
</dbReference>
<dbReference type="GO" id="GO:0048013">
    <property type="term" value="P:ephrin receptor signaling pathway"/>
    <property type="evidence" value="ECO:0007669"/>
    <property type="project" value="TreeGrafter"/>
</dbReference>
<evidence type="ECO:0000256" key="1">
    <source>
        <dbReference type="ARBA" id="ARBA00022443"/>
    </source>
</evidence>
<accession>A0A7R9JTH4</accession>
<dbReference type="InterPro" id="IPR017304">
    <property type="entry name" value="NCK"/>
</dbReference>
<dbReference type="CDD" id="cd11767">
    <property type="entry name" value="SH3_Nck_3"/>
    <property type="match status" value="1"/>
</dbReference>
<evidence type="ECO:0008006" key="10">
    <source>
        <dbReference type="Google" id="ProtNLM"/>
    </source>
</evidence>
<protein>
    <recommendedName>
        <fullName evidence="10">Cytoplasmic protein NCK1</fullName>
    </recommendedName>
</protein>
<dbReference type="GO" id="GO:0005737">
    <property type="term" value="C:cytoplasm"/>
    <property type="evidence" value="ECO:0007669"/>
    <property type="project" value="TreeGrafter"/>
</dbReference>
<dbReference type="SMART" id="SM00326">
    <property type="entry name" value="SH3"/>
    <property type="match status" value="3"/>
</dbReference>
<dbReference type="InterPro" id="IPR001452">
    <property type="entry name" value="SH3_domain"/>
</dbReference>
<dbReference type="PIRSF" id="PIRSF037874">
    <property type="entry name" value="Cytoplasmic_NCK"/>
    <property type="match status" value="1"/>
</dbReference>
<dbReference type="InterPro" id="IPR051184">
    <property type="entry name" value="Tyrosine-phos_adapter"/>
</dbReference>
<dbReference type="Gene3D" id="2.30.30.40">
    <property type="entry name" value="SH3 Domains"/>
    <property type="match status" value="3"/>
</dbReference>
<dbReference type="SUPFAM" id="SSF55550">
    <property type="entry name" value="SH2 domain"/>
    <property type="match status" value="1"/>
</dbReference>
<feature type="domain" description="SH2" evidence="7">
    <location>
        <begin position="350"/>
        <end position="444"/>
    </location>
</feature>
<dbReference type="SMART" id="SM00252">
    <property type="entry name" value="SH2"/>
    <property type="match status" value="1"/>
</dbReference>
<dbReference type="SUPFAM" id="SSF50044">
    <property type="entry name" value="SH3-domain"/>
    <property type="match status" value="3"/>
</dbReference>
<dbReference type="CDD" id="cd11766">
    <property type="entry name" value="SH3_Nck_2"/>
    <property type="match status" value="1"/>
</dbReference>
<dbReference type="PROSITE" id="PS50001">
    <property type="entry name" value="SH2"/>
    <property type="match status" value="1"/>
</dbReference>
<organism evidence="9">
    <name type="scientific">Timema genevievae</name>
    <name type="common">Walking stick</name>
    <dbReference type="NCBI Taxonomy" id="629358"/>
    <lineage>
        <taxon>Eukaryota</taxon>
        <taxon>Metazoa</taxon>
        <taxon>Ecdysozoa</taxon>
        <taxon>Arthropoda</taxon>
        <taxon>Hexapoda</taxon>
        <taxon>Insecta</taxon>
        <taxon>Pterygota</taxon>
        <taxon>Neoptera</taxon>
        <taxon>Polyneoptera</taxon>
        <taxon>Phasmatodea</taxon>
        <taxon>Timematodea</taxon>
        <taxon>Timematoidea</taxon>
        <taxon>Timematidae</taxon>
        <taxon>Timema</taxon>
    </lineage>
</organism>
<evidence type="ECO:0000313" key="9">
    <source>
        <dbReference type="EMBL" id="CAD7588445.1"/>
    </source>
</evidence>
<dbReference type="AlphaFoldDB" id="A0A7R9JTH4"/>
<dbReference type="GO" id="GO:0048468">
    <property type="term" value="P:cell development"/>
    <property type="evidence" value="ECO:0007669"/>
    <property type="project" value="UniProtKB-ARBA"/>
</dbReference>
<dbReference type="Pfam" id="PF00017">
    <property type="entry name" value="SH2"/>
    <property type="match status" value="1"/>
</dbReference>
<dbReference type="PRINTS" id="PR00452">
    <property type="entry name" value="SH3DOMAIN"/>
</dbReference>
<name>A0A7R9JTH4_TIMGE</name>
<dbReference type="Pfam" id="PF00018">
    <property type="entry name" value="SH3_1"/>
    <property type="match status" value="3"/>
</dbReference>